<dbReference type="EMBL" id="CP097649">
    <property type="protein sequence ID" value="URI15580.1"/>
    <property type="molecule type" value="Genomic_DNA"/>
</dbReference>
<dbReference type="RefSeq" id="WP_250202041.1">
    <property type="nucleotide sequence ID" value="NZ_CP097649.1"/>
</dbReference>
<evidence type="ECO:0000313" key="2">
    <source>
        <dbReference type="Proteomes" id="UP001055429"/>
    </source>
</evidence>
<organism evidence="1 2">
    <name type="scientific">Brevundimonas albigilva</name>
    <dbReference type="NCBI Taxonomy" id="1312364"/>
    <lineage>
        <taxon>Bacteria</taxon>
        <taxon>Pseudomonadati</taxon>
        <taxon>Pseudomonadota</taxon>
        <taxon>Alphaproteobacteria</taxon>
        <taxon>Caulobacterales</taxon>
        <taxon>Caulobacteraceae</taxon>
        <taxon>Brevundimonas</taxon>
    </lineage>
</organism>
<keyword evidence="2" id="KW-1185">Reference proteome</keyword>
<proteinExistence type="predicted"/>
<reference evidence="1" key="1">
    <citation type="submission" date="2022-05" db="EMBL/GenBank/DDBJ databases">
        <title>Brevundimonas albigilva TT17 genome sequence.</title>
        <authorList>
            <person name="Lee K."/>
            <person name="Son H."/>
        </authorList>
    </citation>
    <scope>NUCLEOTIDE SEQUENCE</scope>
    <source>
        <strain evidence="1">TT17</strain>
    </source>
</reference>
<evidence type="ECO:0000313" key="1">
    <source>
        <dbReference type="EMBL" id="URI15580.1"/>
    </source>
</evidence>
<accession>A0ABY4SSC1</accession>
<gene>
    <name evidence="1" type="ORF">M8231_00865</name>
</gene>
<name>A0ABY4SSC1_9CAUL</name>
<protein>
    <submittedName>
        <fullName evidence="1">Uncharacterized protein</fullName>
    </submittedName>
</protein>
<dbReference type="Proteomes" id="UP001055429">
    <property type="component" value="Chromosome"/>
</dbReference>
<sequence length="119" mass="13572">MRSKPPEEWKDYNVTARDLVADSSVTLSILCRGCNLTTEANVWKVGSRLADDPLQRIRFRCSRCGVYPSELKIGRRTSMAGDHILTVKLNPACWDDGHETNQRIALARAEKRWKERGAR</sequence>